<dbReference type="STRING" id="571298.SAMN04488026_106927"/>
<dbReference type="EMBL" id="FNEK01000069">
    <property type="protein sequence ID" value="SDL14617.1"/>
    <property type="molecule type" value="Genomic_DNA"/>
</dbReference>
<organism evidence="1 2">
    <name type="scientific">Aliiruegeria lutimaris</name>
    <dbReference type="NCBI Taxonomy" id="571298"/>
    <lineage>
        <taxon>Bacteria</taxon>
        <taxon>Pseudomonadati</taxon>
        <taxon>Pseudomonadota</taxon>
        <taxon>Alphaproteobacteria</taxon>
        <taxon>Rhodobacterales</taxon>
        <taxon>Roseobacteraceae</taxon>
        <taxon>Aliiruegeria</taxon>
    </lineage>
</organism>
<reference evidence="1 2" key="1">
    <citation type="submission" date="2016-10" db="EMBL/GenBank/DDBJ databases">
        <authorList>
            <person name="de Groot N.N."/>
        </authorList>
    </citation>
    <scope>NUCLEOTIDE SEQUENCE [LARGE SCALE GENOMIC DNA]</scope>
    <source>
        <strain evidence="1 2">DSM 25294</strain>
    </source>
</reference>
<gene>
    <name evidence="1" type="ORF">SAMN04488026_106927</name>
</gene>
<evidence type="ECO:0000313" key="1">
    <source>
        <dbReference type="EMBL" id="SDL14617.1"/>
    </source>
</evidence>
<protein>
    <submittedName>
        <fullName evidence="1">Uncharacterized protein</fullName>
    </submittedName>
</protein>
<accession>A0A1G9HNP3</accession>
<dbReference type="AlphaFoldDB" id="A0A1G9HNP3"/>
<name>A0A1G9HNP3_9RHOB</name>
<dbReference type="Proteomes" id="UP000199382">
    <property type="component" value="Unassembled WGS sequence"/>
</dbReference>
<proteinExistence type="predicted"/>
<keyword evidence="2" id="KW-1185">Reference proteome</keyword>
<evidence type="ECO:0000313" key="2">
    <source>
        <dbReference type="Proteomes" id="UP000199382"/>
    </source>
</evidence>
<sequence length="80" mass="8983">MVIERSLVTQMDASVMDYWGTYALSDGGRHERSGDALFMQTTIPHCLFNSVILSRHDPATVEAALKRTAKNLNRWDSVEA</sequence>